<evidence type="ECO:0000256" key="6">
    <source>
        <dbReference type="ARBA" id="ARBA00022989"/>
    </source>
</evidence>
<dbReference type="Proteomes" id="UP000473681">
    <property type="component" value="Unassembled WGS sequence"/>
</dbReference>
<dbReference type="GO" id="GO:0005886">
    <property type="term" value="C:plasma membrane"/>
    <property type="evidence" value="ECO:0007669"/>
    <property type="project" value="UniProtKB-SubCell"/>
</dbReference>
<dbReference type="EMBL" id="SWVK01000018">
    <property type="protein sequence ID" value="NFN35994.1"/>
    <property type="molecule type" value="Genomic_DNA"/>
</dbReference>
<organism evidence="11 15">
    <name type="scientific">Clostridium botulinum</name>
    <dbReference type="NCBI Taxonomy" id="1491"/>
    <lineage>
        <taxon>Bacteria</taxon>
        <taxon>Bacillati</taxon>
        <taxon>Bacillota</taxon>
        <taxon>Clostridia</taxon>
        <taxon>Eubacteriales</taxon>
        <taxon>Clostridiaceae</taxon>
        <taxon>Clostridium</taxon>
    </lineage>
</organism>
<comment type="caution">
    <text evidence="11">The sequence shown here is derived from an EMBL/GenBank/DDBJ whole genome shotgun (WGS) entry which is preliminary data.</text>
</comment>
<dbReference type="InterPro" id="IPR051789">
    <property type="entry name" value="Bact_Polyamine_Transport"/>
</dbReference>
<feature type="domain" description="ABC transmembrane type-1" evidence="9">
    <location>
        <begin position="63"/>
        <end position="251"/>
    </location>
</feature>
<evidence type="ECO:0000256" key="3">
    <source>
        <dbReference type="ARBA" id="ARBA00022448"/>
    </source>
</evidence>
<feature type="transmembrane region" description="Helical" evidence="8">
    <location>
        <begin position="187"/>
        <end position="208"/>
    </location>
</feature>
<dbReference type="PROSITE" id="PS50928">
    <property type="entry name" value="ABC_TM1"/>
    <property type="match status" value="1"/>
</dbReference>
<keyword evidence="6 8" id="KW-1133">Transmembrane helix</keyword>
<evidence type="ECO:0000313" key="11">
    <source>
        <dbReference type="EMBL" id="NFF86557.1"/>
    </source>
</evidence>
<reference evidence="10 13" key="1">
    <citation type="submission" date="2019-02" db="EMBL/GenBank/DDBJ databases">
        <title>Genome sequencing of Clostridium botulinum clinical isolates.</title>
        <authorList>
            <person name="Brunt J."/>
            <person name="Van Vliet A.H.M."/>
            <person name="Stringer S.C."/>
            <person name="Grant K.A."/>
            <person name="Carter A.C."/>
            <person name="Peck M.W."/>
        </authorList>
    </citation>
    <scope>NUCLEOTIDE SEQUENCE [LARGE SCALE GENOMIC DNA]</scope>
    <source>
        <strain evidence="10 13">H113700579</strain>
    </source>
</reference>
<feature type="transmembrane region" description="Helical" evidence="8">
    <location>
        <begin position="233"/>
        <end position="251"/>
    </location>
</feature>
<name>A0A0C2SIZ1_CLOBO</name>
<dbReference type="OrthoDB" id="9782004at2"/>
<evidence type="ECO:0000313" key="10">
    <source>
        <dbReference type="EMBL" id="NFA41254.1"/>
    </source>
</evidence>
<dbReference type="Gene3D" id="1.10.3720.10">
    <property type="entry name" value="MetI-like"/>
    <property type="match status" value="1"/>
</dbReference>
<evidence type="ECO:0000313" key="15">
    <source>
        <dbReference type="Proteomes" id="UP000476820"/>
    </source>
</evidence>
<evidence type="ECO:0000256" key="8">
    <source>
        <dbReference type="RuleBase" id="RU363032"/>
    </source>
</evidence>
<reference evidence="14 15" key="2">
    <citation type="submission" date="2019-04" db="EMBL/GenBank/DDBJ databases">
        <title>Genome sequencing of Clostridium botulinum Groups I-IV and Clostridium butyricum.</title>
        <authorList>
            <person name="Brunt J."/>
            <person name="Van Vliet A.H.M."/>
            <person name="Stringer S.C."/>
            <person name="Carter A.T."/>
            <person name="Peck M.W."/>
        </authorList>
    </citation>
    <scope>NUCLEOTIDE SEQUENCE [LARGE SCALE GENOMIC DNA]</scope>
    <source>
        <strain evidence="11 15">1605</strain>
        <strain evidence="12 14">CB-K-33E</strain>
    </source>
</reference>
<comment type="subcellular location">
    <subcellularLocation>
        <location evidence="1 8">Cell membrane</location>
        <topology evidence="1 8">Multi-pass membrane protein</topology>
    </subcellularLocation>
</comment>
<accession>A0A0C2SIZ1</accession>
<dbReference type="PANTHER" id="PTHR43848">
    <property type="entry name" value="PUTRESCINE TRANSPORT SYSTEM PERMEASE PROTEIN POTI"/>
    <property type="match status" value="1"/>
</dbReference>
<dbReference type="InterPro" id="IPR035906">
    <property type="entry name" value="MetI-like_sf"/>
</dbReference>
<dbReference type="Pfam" id="PF00528">
    <property type="entry name" value="BPD_transp_1"/>
    <property type="match status" value="1"/>
</dbReference>
<dbReference type="CDD" id="cd06261">
    <property type="entry name" value="TM_PBP2"/>
    <property type="match status" value="1"/>
</dbReference>
<dbReference type="EMBL" id="SWOV01000002">
    <property type="protein sequence ID" value="NFF86557.1"/>
    <property type="molecule type" value="Genomic_DNA"/>
</dbReference>
<evidence type="ECO:0000259" key="9">
    <source>
        <dbReference type="PROSITE" id="PS50928"/>
    </source>
</evidence>
<dbReference type="InterPro" id="IPR000515">
    <property type="entry name" value="MetI-like"/>
</dbReference>
<sequence length="266" mass="30052">MVSKLESFIKKFYLVIIFLFLYTPIITLMVFSFNSSKTMGRWTGFTFKWYKELFNNERLMSALYYTLVIAIIASIIATIVGTISAIGIHKLRGKKKSFILNINYLPVLNPDIVTGIALMSMFIFINLKFGFTTMLLAHITFDIPYVILSVLPKLKQLPENTVEAAEDLGATPLYAIRKVILPQIKPGIVSGFLMAFTMSIDDFVISFFTTGPGVTNLSIEIYSMARRGIKPEINALSTLMFLTVLTLLIIVNKKQNLTRGEQFEKI</sequence>
<evidence type="ECO:0000256" key="4">
    <source>
        <dbReference type="ARBA" id="ARBA00022475"/>
    </source>
</evidence>
<dbReference type="Proteomes" id="UP000476820">
    <property type="component" value="Unassembled WGS sequence"/>
</dbReference>
<keyword evidence="4" id="KW-1003">Cell membrane</keyword>
<keyword evidence="5 8" id="KW-0812">Transmembrane</keyword>
<evidence type="ECO:0000256" key="2">
    <source>
        <dbReference type="ARBA" id="ARBA00007069"/>
    </source>
</evidence>
<dbReference type="PANTHER" id="PTHR43848:SF2">
    <property type="entry name" value="PUTRESCINE TRANSPORT SYSTEM PERMEASE PROTEIN POTI"/>
    <property type="match status" value="1"/>
</dbReference>
<evidence type="ECO:0000313" key="13">
    <source>
        <dbReference type="Proteomes" id="UP000472355"/>
    </source>
</evidence>
<evidence type="ECO:0000256" key="1">
    <source>
        <dbReference type="ARBA" id="ARBA00004651"/>
    </source>
</evidence>
<evidence type="ECO:0000313" key="14">
    <source>
        <dbReference type="Proteomes" id="UP000473681"/>
    </source>
</evidence>
<evidence type="ECO:0000256" key="7">
    <source>
        <dbReference type="ARBA" id="ARBA00023136"/>
    </source>
</evidence>
<keyword evidence="7 8" id="KW-0472">Membrane</keyword>
<proteinExistence type="inferred from homology"/>
<dbReference type="EMBL" id="SGKU01000002">
    <property type="protein sequence ID" value="NFA41254.1"/>
    <property type="molecule type" value="Genomic_DNA"/>
</dbReference>
<dbReference type="RefSeq" id="WP_012450971.1">
    <property type="nucleotide sequence ID" value="NZ_CP010520.1"/>
</dbReference>
<dbReference type="SUPFAM" id="SSF161098">
    <property type="entry name" value="MetI-like"/>
    <property type="match status" value="1"/>
</dbReference>
<dbReference type="AlphaFoldDB" id="A0A0C2SIZ1"/>
<dbReference type="Proteomes" id="UP000472355">
    <property type="component" value="Unassembled WGS sequence"/>
</dbReference>
<dbReference type="GO" id="GO:0055085">
    <property type="term" value="P:transmembrane transport"/>
    <property type="evidence" value="ECO:0007669"/>
    <property type="project" value="InterPro"/>
</dbReference>
<feature type="transmembrane region" description="Helical" evidence="8">
    <location>
        <begin position="98"/>
        <end position="125"/>
    </location>
</feature>
<comment type="similarity">
    <text evidence="2">Belongs to the binding-protein-dependent transport system permease family. CysTW subfamily.</text>
</comment>
<feature type="transmembrane region" description="Helical" evidence="8">
    <location>
        <begin position="62"/>
        <end position="86"/>
    </location>
</feature>
<feature type="transmembrane region" description="Helical" evidence="8">
    <location>
        <begin position="131"/>
        <end position="151"/>
    </location>
</feature>
<keyword evidence="3 8" id="KW-0813">Transport</keyword>
<protein>
    <submittedName>
        <fullName evidence="11">ABC transporter permease</fullName>
    </submittedName>
</protein>
<evidence type="ECO:0000313" key="12">
    <source>
        <dbReference type="EMBL" id="NFN35994.1"/>
    </source>
</evidence>
<evidence type="ECO:0000256" key="5">
    <source>
        <dbReference type="ARBA" id="ARBA00022692"/>
    </source>
</evidence>
<gene>
    <name evidence="10" type="ORF">EXM65_01365</name>
    <name evidence="11" type="ORF">FC774_01350</name>
    <name evidence="12" type="ORF">FDB51_12840</name>
</gene>
<feature type="transmembrane region" description="Helical" evidence="8">
    <location>
        <begin position="12"/>
        <end position="33"/>
    </location>
</feature>